<dbReference type="EMBL" id="FWXT01000002">
    <property type="protein sequence ID" value="SMC88757.1"/>
    <property type="molecule type" value="Genomic_DNA"/>
</dbReference>
<reference evidence="4" key="1">
    <citation type="submission" date="2017-04" db="EMBL/GenBank/DDBJ databases">
        <authorList>
            <person name="Varghese N."/>
            <person name="Submissions S."/>
        </authorList>
    </citation>
    <scope>NUCLEOTIDE SEQUENCE [LARGE SCALE GENOMIC DNA]</scope>
    <source>
        <strain evidence="4">DSM 12126</strain>
    </source>
</reference>
<keyword evidence="3" id="KW-0378">Hydrolase</keyword>
<dbReference type="InterPro" id="IPR009362">
    <property type="entry name" value="YhcG_C"/>
</dbReference>
<dbReference type="Pfam" id="PF06250">
    <property type="entry name" value="YhcG_C"/>
    <property type="match status" value="1"/>
</dbReference>
<dbReference type="PANTHER" id="PTHR30547">
    <property type="entry name" value="UNCHARACTERIZED PROTEIN YHCG-RELATED"/>
    <property type="match status" value="1"/>
</dbReference>
<dbReference type="Proteomes" id="UP000192756">
    <property type="component" value="Unassembled WGS sequence"/>
</dbReference>
<dbReference type="PANTHER" id="PTHR30547:SF5">
    <property type="entry name" value="NUCLEASE YHCG-RELATED"/>
    <property type="match status" value="1"/>
</dbReference>
<dbReference type="RefSeq" id="WP_084240028.1">
    <property type="nucleotide sequence ID" value="NZ_FWXT01000002.1"/>
</dbReference>
<name>A0A1W2CU41_9SPHI</name>
<dbReference type="GO" id="GO:0003676">
    <property type="term" value="F:nucleic acid binding"/>
    <property type="evidence" value="ECO:0007669"/>
    <property type="project" value="InterPro"/>
</dbReference>
<evidence type="ECO:0000313" key="3">
    <source>
        <dbReference type="EMBL" id="SMC88757.1"/>
    </source>
</evidence>
<keyword evidence="4" id="KW-1185">Reference proteome</keyword>
<dbReference type="Gene3D" id="3.40.1350.10">
    <property type="match status" value="1"/>
</dbReference>
<dbReference type="GO" id="GO:0004519">
    <property type="term" value="F:endonuclease activity"/>
    <property type="evidence" value="ECO:0007669"/>
    <property type="project" value="UniProtKB-KW"/>
</dbReference>
<organism evidence="3 4">
    <name type="scientific">Pedobacter africanus</name>
    <dbReference type="NCBI Taxonomy" id="151894"/>
    <lineage>
        <taxon>Bacteria</taxon>
        <taxon>Pseudomonadati</taxon>
        <taxon>Bacteroidota</taxon>
        <taxon>Sphingobacteriia</taxon>
        <taxon>Sphingobacteriales</taxon>
        <taxon>Sphingobacteriaceae</taxon>
        <taxon>Pedobacter</taxon>
    </lineage>
</organism>
<proteinExistence type="predicted"/>
<keyword evidence="3" id="KW-0540">Nuclease</keyword>
<dbReference type="AlphaFoldDB" id="A0A1W2CU41"/>
<dbReference type="InterPro" id="IPR011856">
    <property type="entry name" value="tRNA_endonuc-like_dom_sf"/>
</dbReference>
<evidence type="ECO:0000313" key="4">
    <source>
        <dbReference type="Proteomes" id="UP000192756"/>
    </source>
</evidence>
<gene>
    <name evidence="3" type="ORF">SAMN04488524_3234</name>
</gene>
<feature type="domain" description="YhcG PDDEXK nuclease" evidence="1">
    <location>
        <begin position="175"/>
        <end position="326"/>
    </location>
</feature>
<dbReference type="InterPro" id="IPR053148">
    <property type="entry name" value="PD-DEXK-like_domain"/>
</dbReference>
<dbReference type="OrthoDB" id="9801263at2"/>
<dbReference type="InterPro" id="IPR041527">
    <property type="entry name" value="YhcG_N"/>
</dbReference>
<protein>
    <submittedName>
        <fullName evidence="3">Predicted nuclease of restriction endonuclease-like (RecB) superfamily, DUF1016 family</fullName>
    </submittedName>
</protein>
<evidence type="ECO:0000259" key="2">
    <source>
        <dbReference type="Pfam" id="PF17761"/>
    </source>
</evidence>
<accession>A0A1W2CU41</accession>
<feature type="domain" description="YhcG N-terminal" evidence="2">
    <location>
        <begin position="17"/>
        <end position="150"/>
    </location>
</feature>
<keyword evidence="3" id="KW-0255">Endonuclease</keyword>
<dbReference type="Pfam" id="PF17761">
    <property type="entry name" value="DUF1016_N"/>
    <property type="match status" value="1"/>
</dbReference>
<sequence>MDINSSNKTYSGLVSQISETYKSGQKKALQVVNTTLVETYWKIGQHIVEFELKGADRATYGNKLIETLAKDLFLEHGKGFSRSNLNYMRLIYTYYPIYQTVSGKLGWSHYVELLSIDNPVERLFYEKKCIQENWSIRELKRQKSASLYLRLAMSKDKEAMLKSIEQEKRAFRPEDIVRDSYVLDFLKIPEPNQYTETELEQRIIDNLQQFLLELGKGFAFVGRQYRISIGNRHFYVDLVFYHRILKCFVLIDLKKEQAGHQDIGQMNMYLGYFELEENTEGDNPPIGIVLAKDKDDLLIKYATHNISSQLFVSKYQLYLPDEGELRSVVEAQLNLI</sequence>
<dbReference type="STRING" id="151894.SAMN04488524_3234"/>
<evidence type="ECO:0000259" key="1">
    <source>
        <dbReference type="Pfam" id="PF06250"/>
    </source>
</evidence>